<dbReference type="Pfam" id="PF09339">
    <property type="entry name" value="HTH_IclR"/>
    <property type="match status" value="1"/>
</dbReference>
<dbReference type="Gene3D" id="3.30.420.40">
    <property type="match status" value="3"/>
</dbReference>
<gene>
    <name evidence="3" type="ORF">Prum_052970</name>
</gene>
<dbReference type="InterPro" id="IPR036388">
    <property type="entry name" value="WH-like_DNA-bd_sf"/>
</dbReference>
<dbReference type="AlphaFoldDB" id="A0A6V8LG96"/>
<comment type="similarity">
    <text evidence="1">Belongs to the ROK (NagC/XylR) family.</text>
</comment>
<feature type="domain" description="HTH iclR-type" evidence="2">
    <location>
        <begin position="20"/>
        <end position="57"/>
    </location>
</feature>
<dbReference type="InterPro" id="IPR036390">
    <property type="entry name" value="WH_DNA-bd_sf"/>
</dbReference>
<evidence type="ECO:0000313" key="3">
    <source>
        <dbReference type="EMBL" id="GFJ91655.1"/>
    </source>
</evidence>
<dbReference type="SUPFAM" id="SSF53067">
    <property type="entry name" value="Actin-like ATPase domain"/>
    <property type="match status" value="1"/>
</dbReference>
<sequence length="374" mass="39582">MTIDEVSPFERPNVAVTLSSLRDATPRTLTELTHSTGLSRPTVEDALARLIELGVVEDGAPAARAGKVGRPARLYRFRPEAGAVLGLDIGEHRIVALLANLTGATLARVSVPVAAAASGDERLALVRTAIRKVLAGADRDRSHLWAAAAGTSGIVDPDGRVVLSHVLPDWTGRHLGSQLRRSLPCPVRVENDANLAAVAEHWRGVAVGVDDVVYVHASHRLGAGMLIGGRLHRGFGGAAGEVGGLRMLHWDEAARYLTHQVHNADGEDRDDAAERVFAAARAGDPAAIEAVEEFAHDLASGIAAMVLTVDPELVVVGGRVARAADVISDPVERRLRALCVRPPRVAVSILDDEAVALGAVRAAISYVEEHIFRL</sequence>
<accession>A0A6V8LG96</accession>
<dbReference type="GO" id="GO:0003677">
    <property type="term" value="F:DNA binding"/>
    <property type="evidence" value="ECO:0007669"/>
    <property type="project" value="InterPro"/>
</dbReference>
<dbReference type="PANTHER" id="PTHR18964">
    <property type="entry name" value="ROK (REPRESSOR, ORF, KINASE) FAMILY"/>
    <property type="match status" value="1"/>
</dbReference>
<dbReference type="InterPro" id="IPR005471">
    <property type="entry name" value="Tscrpt_reg_IclR_N"/>
</dbReference>
<dbReference type="GO" id="GO:0006355">
    <property type="term" value="P:regulation of DNA-templated transcription"/>
    <property type="evidence" value="ECO:0007669"/>
    <property type="project" value="InterPro"/>
</dbReference>
<organism evidence="3 4">
    <name type="scientific">Phytohabitans rumicis</name>
    <dbReference type="NCBI Taxonomy" id="1076125"/>
    <lineage>
        <taxon>Bacteria</taxon>
        <taxon>Bacillati</taxon>
        <taxon>Actinomycetota</taxon>
        <taxon>Actinomycetes</taxon>
        <taxon>Micromonosporales</taxon>
        <taxon>Micromonosporaceae</taxon>
    </lineage>
</organism>
<evidence type="ECO:0000259" key="2">
    <source>
        <dbReference type="Pfam" id="PF09339"/>
    </source>
</evidence>
<dbReference type="Pfam" id="PF00480">
    <property type="entry name" value="ROK"/>
    <property type="match status" value="2"/>
</dbReference>
<comment type="caution">
    <text evidence="3">The sequence shown here is derived from an EMBL/GenBank/DDBJ whole genome shotgun (WGS) entry which is preliminary data.</text>
</comment>
<dbReference type="PANTHER" id="PTHR18964:SF149">
    <property type="entry name" value="BIFUNCTIONAL UDP-N-ACETYLGLUCOSAMINE 2-EPIMERASE_N-ACETYLMANNOSAMINE KINASE"/>
    <property type="match status" value="1"/>
</dbReference>
<proteinExistence type="inferred from homology"/>
<dbReference type="SUPFAM" id="SSF46785">
    <property type="entry name" value="Winged helix' DNA-binding domain"/>
    <property type="match status" value="1"/>
</dbReference>
<dbReference type="Proteomes" id="UP000482960">
    <property type="component" value="Unassembled WGS sequence"/>
</dbReference>
<dbReference type="InterPro" id="IPR043129">
    <property type="entry name" value="ATPase_NBD"/>
</dbReference>
<dbReference type="EMBL" id="BLPG01000001">
    <property type="protein sequence ID" value="GFJ91655.1"/>
    <property type="molecule type" value="Genomic_DNA"/>
</dbReference>
<dbReference type="InterPro" id="IPR000600">
    <property type="entry name" value="ROK"/>
</dbReference>
<reference evidence="3 4" key="1">
    <citation type="submission" date="2020-03" db="EMBL/GenBank/DDBJ databases">
        <title>Whole genome shotgun sequence of Phytohabitans rumicis NBRC 108638.</title>
        <authorList>
            <person name="Komaki H."/>
            <person name="Tamura T."/>
        </authorList>
    </citation>
    <scope>NUCLEOTIDE SEQUENCE [LARGE SCALE GENOMIC DNA]</scope>
    <source>
        <strain evidence="3 4">NBRC 108638</strain>
    </source>
</reference>
<reference evidence="3 4" key="2">
    <citation type="submission" date="2020-03" db="EMBL/GenBank/DDBJ databases">
        <authorList>
            <person name="Ichikawa N."/>
            <person name="Kimura A."/>
            <person name="Kitahashi Y."/>
            <person name="Uohara A."/>
        </authorList>
    </citation>
    <scope>NUCLEOTIDE SEQUENCE [LARGE SCALE GENOMIC DNA]</scope>
    <source>
        <strain evidence="3 4">NBRC 108638</strain>
    </source>
</reference>
<evidence type="ECO:0000313" key="4">
    <source>
        <dbReference type="Proteomes" id="UP000482960"/>
    </source>
</evidence>
<dbReference type="Gene3D" id="1.10.10.10">
    <property type="entry name" value="Winged helix-like DNA-binding domain superfamily/Winged helix DNA-binding domain"/>
    <property type="match status" value="1"/>
</dbReference>
<evidence type="ECO:0000256" key="1">
    <source>
        <dbReference type="ARBA" id="ARBA00006479"/>
    </source>
</evidence>
<keyword evidence="4" id="KW-1185">Reference proteome</keyword>
<name>A0A6V8LG96_9ACTN</name>
<dbReference type="RefSeq" id="WP_173078686.1">
    <property type="nucleotide sequence ID" value="NZ_BAABJB010000004.1"/>
</dbReference>
<protein>
    <submittedName>
        <fullName evidence="3">Transcriptional regulator</fullName>
    </submittedName>
</protein>